<dbReference type="PANTHER" id="PTHR42879">
    <property type="entry name" value="3-OXOACYL-(ACYL-CARRIER-PROTEIN) REDUCTASE"/>
    <property type="match status" value="1"/>
</dbReference>
<dbReference type="Proteomes" id="UP000682739">
    <property type="component" value="Chromosome"/>
</dbReference>
<dbReference type="PROSITE" id="PS00061">
    <property type="entry name" value="ADH_SHORT"/>
    <property type="match status" value="1"/>
</dbReference>
<dbReference type="Pfam" id="PF13561">
    <property type="entry name" value="adh_short_C2"/>
    <property type="match status" value="1"/>
</dbReference>
<dbReference type="InterPro" id="IPR050259">
    <property type="entry name" value="SDR"/>
</dbReference>
<comment type="similarity">
    <text evidence="1">Belongs to the short-chain dehydrogenases/reductases (SDR) family.</text>
</comment>
<dbReference type="EMBL" id="CP072110">
    <property type="protein sequence ID" value="QTH64470.1"/>
    <property type="molecule type" value="Genomic_DNA"/>
</dbReference>
<dbReference type="PRINTS" id="PR00080">
    <property type="entry name" value="SDRFAMILY"/>
</dbReference>
<dbReference type="PRINTS" id="PR00081">
    <property type="entry name" value="GDHRDH"/>
</dbReference>
<dbReference type="EC" id="1.1.1.30" evidence="2"/>
<evidence type="ECO:0000313" key="3">
    <source>
        <dbReference type="Proteomes" id="UP000682739"/>
    </source>
</evidence>
<organism evidence="2 3">
    <name type="scientific">Psychrosphaera ytuae</name>
    <dbReference type="NCBI Taxonomy" id="2820710"/>
    <lineage>
        <taxon>Bacteria</taxon>
        <taxon>Pseudomonadati</taxon>
        <taxon>Pseudomonadota</taxon>
        <taxon>Gammaproteobacteria</taxon>
        <taxon>Alteromonadales</taxon>
        <taxon>Pseudoalteromonadaceae</taxon>
        <taxon>Psychrosphaera</taxon>
    </lineage>
</organism>
<dbReference type="InterPro" id="IPR002347">
    <property type="entry name" value="SDR_fam"/>
</dbReference>
<evidence type="ECO:0000313" key="2">
    <source>
        <dbReference type="EMBL" id="QTH64470.1"/>
    </source>
</evidence>
<dbReference type="GO" id="GO:0032787">
    <property type="term" value="P:monocarboxylic acid metabolic process"/>
    <property type="evidence" value="ECO:0007669"/>
    <property type="project" value="UniProtKB-ARBA"/>
</dbReference>
<sequence>MAVQVPKHQFVNAPLTGKVALVTGSTSGIGLASAHKLAQQGCNVIIHGLVDQAQGKELQGLFERTYEIKSAFSDANLAEVKEIDQLFSVIQAKFGRLDIVVNNAGVQYTETTEKFPLERWQMIININLTAAFYITQKALPLMHENNWGRIINIASVHGLVGSVNKSAYVAAKHGLVGFTKVVAMEQANRGVTVNAICPGWVETPLINDQIDAIAKHQSLSFDDAKKQLVTAKQPLENMTSPDQIGDLVSFLCSDSASTMTGSALTIDGGWTAQ</sequence>
<dbReference type="AlphaFoldDB" id="A0A975HIP6"/>
<accession>A0A975HIP6</accession>
<dbReference type="NCBIfam" id="NF009093">
    <property type="entry name" value="PRK12429.1"/>
    <property type="match status" value="1"/>
</dbReference>
<name>A0A975HIP6_9GAMM</name>
<dbReference type="NCBIfam" id="TIGR01963">
    <property type="entry name" value="PHB_DH"/>
    <property type="match status" value="1"/>
</dbReference>
<evidence type="ECO:0000256" key="1">
    <source>
        <dbReference type="ARBA" id="ARBA00006484"/>
    </source>
</evidence>
<dbReference type="GO" id="GO:0003858">
    <property type="term" value="F:3-hydroxybutyrate dehydrogenase activity"/>
    <property type="evidence" value="ECO:0007669"/>
    <property type="project" value="UniProtKB-EC"/>
</dbReference>
<dbReference type="InterPro" id="IPR011294">
    <property type="entry name" value="3-OHbutyrate_DH"/>
</dbReference>
<gene>
    <name evidence="2" type="ORF">J1N51_03045</name>
</gene>
<protein>
    <submittedName>
        <fullName evidence="2">3-hydroxybutyrate dehydrogenase</fullName>
        <ecNumber evidence="2">1.1.1.30</ecNumber>
    </submittedName>
</protein>
<proteinExistence type="inferred from homology"/>
<dbReference type="SUPFAM" id="SSF51735">
    <property type="entry name" value="NAD(P)-binding Rossmann-fold domains"/>
    <property type="match status" value="1"/>
</dbReference>
<dbReference type="Gene3D" id="3.40.50.720">
    <property type="entry name" value="NAD(P)-binding Rossmann-like Domain"/>
    <property type="match status" value="1"/>
</dbReference>
<dbReference type="PANTHER" id="PTHR42879:SF2">
    <property type="entry name" value="3-OXOACYL-[ACYL-CARRIER-PROTEIN] REDUCTASE FABG"/>
    <property type="match status" value="1"/>
</dbReference>
<keyword evidence="2" id="KW-0560">Oxidoreductase</keyword>
<dbReference type="FunFam" id="3.40.50.720:FF:000084">
    <property type="entry name" value="Short-chain dehydrogenase reductase"/>
    <property type="match status" value="1"/>
</dbReference>
<keyword evidence="3" id="KW-1185">Reference proteome</keyword>
<dbReference type="InterPro" id="IPR036291">
    <property type="entry name" value="NAD(P)-bd_dom_sf"/>
</dbReference>
<dbReference type="KEGG" id="psym:J1N51_03045"/>
<dbReference type="RefSeq" id="WP_208832524.1">
    <property type="nucleotide sequence ID" value="NZ_CP072110.1"/>
</dbReference>
<dbReference type="InterPro" id="IPR020904">
    <property type="entry name" value="Sc_DH/Rdtase_CS"/>
</dbReference>
<reference evidence="2" key="1">
    <citation type="submission" date="2021-03" db="EMBL/GenBank/DDBJ databases">
        <title>Description of Psychrosphaera ytuae sp. nov. isolated from deep sea sediment of South China Sea.</title>
        <authorList>
            <person name="Zhang J."/>
            <person name="Xu X.-D."/>
        </authorList>
    </citation>
    <scope>NUCLEOTIDE SEQUENCE</scope>
    <source>
        <strain evidence="2">MTZ26</strain>
    </source>
</reference>